<feature type="domain" description="Transposase IS204/IS1001/IS1096/IS1165 zinc-finger" evidence="2">
    <location>
        <begin position="45"/>
        <end position="91"/>
    </location>
</feature>
<comment type="caution">
    <text evidence="3">The sequence shown here is derived from an EMBL/GenBank/DDBJ whole genome shotgun (WGS) entry which is preliminary data.</text>
</comment>
<name>A0ABW5TKI9_9ENTE</name>
<dbReference type="PANTHER" id="PTHR33498">
    <property type="entry name" value="TRANSPOSASE FOR INSERTION SEQUENCE ELEMENT IS1557"/>
    <property type="match status" value="1"/>
</dbReference>
<accession>A0ABW5TKI9</accession>
<evidence type="ECO:0000259" key="1">
    <source>
        <dbReference type="Pfam" id="PF01610"/>
    </source>
</evidence>
<dbReference type="NCBIfam" id="NF033550">
    <property type="entry name" value="transpos_ISL3"/>
    <property type="match status" value="1"/>
</dbReference>
<dbReference type="RefSeq" id="WP_379981158.1">
    <property type="nucleotide sequence ID" value="NZ_JBHUMO010000043.1"/>
</dbReference>
<dbReference type="Pfam" id="PF01610">
    <property type="entry name" value="DDE_Tnp_ISL3"/>
    <property type="match status" value="1"/>
</dbReference>
<gene>
    <name evidence="3" type="ORF">ACFSR0_06710</name>
</gene>
<dbReference type="InterPro" id="IPR029261">
    <property type="entry name" value="Transposase_Znf"/>
</dbReference>
<dbReference type="Proteomes" id="UP001597427">
    <property type="component" value="Unassembled WGS sequence"/>
</dbReference>
<evidence type="ECO:0000259" key="2">
    <source>
        <dbReference type="Pfam" id="PF14690"/>
    </source>
</evidence>
<dbReference type="InterPro" id="IPR047951">
    <property type="entry name" value="Transpos_ISL3"/>
</dbReference>
<proteinExistence type="predicted"/>
<keyword evidence="4" id="KW-1185">Reference proteome</keyword>
<feature type="domain" description="Transposase IS204/IS1001/IS1096/IS1165 DDE" evidence="1">
    <location>
        <begin position="165"/>
        <end position="417"/>
    </location>
</feature>
<dbReference type="InterPro" id="IPR002560">
    <property type="entry name" value="Transposase_DDE"/>
</dbReference>
<dbReference type="EMBL" id="JBHUMO010000043">
    <property type="protein sequence ID" value="MFD2729110.1"/>
    <property type="molecule type" value="Genomic_DNA"/>
</dbReference>
<reference evidence="4" key="1">
    <citation type="journal article" date="2019" name="Int. J. Syst. Evol. Microbiol.">
        <title>The Global Catalogue of Microorganisms (GCM) 10K type strain sequencing project: providing services to taxonomists for standard genome sequencing and annotation.</title>
        <authorList>
            <consortium name="The Broad Institute Genomics Platform"/>
            <consortium name="The Broad Institute Genome Sequencing Center for Infectious Disease"/>
            <person name="Wu L."/>
            <person name="Ma J."/>
        </authorList>
    </citation>
    <scope>NUCLEOTIDE SEQUENCE [LARGE SCALE GENOMIC DNA]</scope>
    <source>
        <strain evidence="4">TISTR 932</strain>
    </source>
</reference>
<sequence length="427" mass="50491">MSTSDSIKQILGVKDKNIEILSCQEGFYKGKKVILAEAALIRTFHRCPLCKVSSEALVRNGKKVSMILLNRCANKQTYLRLKKQRYHCRACHKYFTAQTYLVNRHCFISKQVHYHVLEELTKNQSMKNIANHCHISVTTVQRTLSSLAFETKIRKSWLPKCLLFDEFRSLTTHHGTFSFSCMDGITGKLFDILPSRQKKDLVAYFMRFDRKAREKVRYIVTDMNAPYFSLMKECFPNAKAIVDRFHIVQHLNKGFNQVRIRVMKQLNTKDKKQAKYYRQLKSLYKLLLKPADKLDFMTFKKRRNFNWSYLTETEVVDRLLAISPELKAAYSYYQELLSAYRDKDSEQFFQLLHSQLKELPKELQQVKKAFFTYESGIRLAFTQPYSNDRLENLHTHIKTLKRVAYGFRDFSNMRTRIFLLNGLITYK</sequence>
<dbReference type="Pfam" id="PF14690">
    <property type="entry name" value="Zn_ribbon_ISL3"/>
    <property type="match status" value="1"/>
</dbReference>
<evidence type="ECO:0000313" key="4">
    <source>
        <dbReference type="Proteomes" id="UP001597427"/>
    </source>
</evidence>
<organism evidence="3 4">
    <name type="scientific">Enterococcus camelliae</name>
    <dbReference type="NCBI Taxonomy" id="453959"/>
    <lineage>
        <taxon>Bacteria</taxon>
        <taxon>Bacillati</taxon>
        <taxon>Bacillota</taxon>
        <taxon>Bacilli</taxon>
        <taxon>Lactobacillales</taxon>
        <taxon>Enterococcaceae</taxon>
        <taxon>Enterococcus</taxon>
    </lineage>
</organism>
<dbReference type="PANTHER" id="PTHR33498:SF1">
    <property type="entry name" value="TRANSPOSASE FOR INSERTION SEQUENCE ELEMENT IS1557"/>
    <property type="match status" value="1"/>
</dbReference>
<protein>
    <submittedName>
        <fullName evidence="3">ISL3 family transposase</fullName>
    </submittedName>
</protein>
<evidence type="ECO:0000313" key="3">
    <source>
        <dbReference type="EMBL" id="MFD2729110.1"/>
    </source>
</evidence>